<organism evidence="1 2">
    <name type="scientific">Ovis ammon polii x Ovis aries</name>
    <dbReference type="NCBI Taxonomy" id="2918886"/>
    <lineage>
        <taxon>Eukaryota</taxon>
        <taxon>Metazoa</taxon>
        <taxon>Chordata</taxon>
        <taxon>Craniata</taxon>
        <taxon>Vertebrata</taxon>
        <taxon>Euteleostomi</taxon>
        <taxon>Mammalia</taxon>
        <taxon>Eutheria</taxon>
        <taxon>Laurasiatheria</taxon>
        <taxon>Artiodactyla</taxon>
        <taxon>Ruminantia</taxon>
        <taxon>Pecora</taxon>
        <taxon>Bovidae</taxon>
        <taxon>Caprinae</taxon>
        <taxon>Ovis</taxon>
    </lineage>
</organism>
<comment type="caution">
    <text evidence="1">The sequence shown here is derived from an EMBL/GenBank/DDBJ whole genome shotgun (WGS) entry which is preliminary data.</text>
</comment>
<gene>
    <name evidence="1" type="ORF">MJG53_002404</name>
</gene>
<name>A0ACB9VE44_9CETA</name>
<dbReference type="EMBL" id="CM043027">
    <property type="protein sequence ID" value="KAI4587996.1"/>
    <property type="molecule type" value="Genomic_DNA"/>
</dbReference>
<keyword evidence="2" id="KW-1185">Reference proteome</keyword>
<evidence type="ECO:0000313" key="1">
    <source>
        <dbReference type="EMBL" id="KAI4587996.1"/>
    </source>
</evidence>
<protein>
    <submittedName>
        <fullName evidence="1">Uncharacterized protein</fullName>
    </submittedName>
</protein>
<evidence type="ECO:0000313" key="2">
    <source>
        <dbReference type="Proteomes" id="UP001057279"/>
    </source>
</evidence>
<proteinExistence type="predicted"/>
<sequence>MAPARGRLPPALWVVTAAAAAATCVSAARGEGSASSSKALHAHVRHGPAQCEVLFGDPGDGKAGSSPLDGGLTYSANIVNLLDTSTIHGDWGWLTYPAHGWDSINEVDESFRPIHTYQVCNVMSPNQNNWLRTSWVPRDGARRVYAEIKFTLRDCNSMPGVPGTCKETFNLYYLESDRDLGASTQESQFLKIDTIAADESFTGADLGVRRLRLNTEVRGVGPLSKRGFYLAFQDIGACLAILSLRVYYKKCPTMVRNLAAFSEAVTGADSSSLVEVRGQCVRHSEERDTPKMYCSAEGEWLVPIGKCVCSAGYEERRDACVACELGFYKSAPGDQLCARCPPHSHSAAPAAQACRCDLSYYRAALDPPSAACTRPPSAPVNLISSVNGTSVTLEWAPPLDRGGRSDITYNAVCRRCPWALGHCETCGSGTRFVPQQTSLVQASLLVANLLAHMNYSFWIEAVNGVSDLSPEPRRAAMVNITTNQAAPSQVVVIRQERAGQTSVSLLWQEPEQPNGIILEYEIKYYEKDKEVQSYSTLKALTTSATVSGLKPGTRYVFQVRARTSAGCGRFSQAMEVETGKPRPRYDTRTIVWICLTLITGLVVLLLLLICKKRHCGYSKAFQHSDEEKMHYQNGQAPPPVFLPLHHPPGKIPEPKFYTEPHTYEEPGRTGRGFTREIEASRIHIEKIIGSGESGEVCYGRLRMPGQRDVPVAIKALKAGYTERQRRDFLSEASIMGQFDHPNIIRLEGVVTRGRLAMIVTEYMENGSLDAFLRTHDGQFTIVQLVGMLRGVGAGMRYLSDLGYVHRDLAARNVLVDGNLVCKVSDFGLSRVLEDDPDAAYTTTGGKIPIRWTAPEAIAFRTFSSASDVWSFGVVMWEVLAYGERPYWNMTNRDVISSVEEGYRLPAPMGCPHALHQLMLDCWHKDRAQRPRFSQIVSVLDSLIHSPESLRATATVHRCPPPAFARSCFDLRGGGGGSGGLTVGDWLDSIRMGRYRDHFAAGGYSSLGMVLRMNAHGTMEAPWGWLVISVLAISLASSVTQDVCRAPDGINGSAGIPGRPGRPGLKGEQGEPGAPAIQTGIRGLKGDQGDPGPPGSPGRMGYPGPSGPMGPPGLPGLKGTKGTPGNIKDQPRPAFSAVRPNPLTRDNVVVFGEVITNQENVYQSNTGRFRCSVPGYYYFTFQVVSQWDICLSIRSSRRDQIQPLGFCDFNSKGLLQVVSGSTVLHLQRGDQVWIEKDVSKGRIYHGQEADSIFSGFLIFPSA</sequence>
<dbReference type="Proteomes" id="UP001057279">
    <property type="component" value="Linkage Group LG02"/>
</dbReference>
<reference evidence="1" key="1">
    <citation type="submission" date="2022-03" db="EMBL/GenBank/DDBJ databases">
        <title>Genomic analyses of argali, domestic sheep and their hybrids provide insights into chromosomal evolution, heterosis and genetic basis of agronomic traits.</title>
        <authorList>
            <person name="Li M."/>
        </authorList>
    </citation>
    <scope>NUCLEOTIDE SEQUENCE</scope>
    <source>
        <strain evidence="1">F1 hybrid</strain>
    </source>
</reference>
<accession>A0ACB9VE44</accession>